<evidence type="ECO:0000313" key="3">
    <source>
        <dbReference type="Proteomes" id="UP001642900"/>
    </source>
</evidence>
<feature type="transmembrane region" description="Helical" evidence="1">
    <location>
        <begin position="108"/>
        <end position="136"/>
    </location>
</feature>
<evidence type="ECO:0000256" key="1">
    <source>
        <dbReference type="SAM" id="Phobius"/>
    </source>
</evidence>
<accession>A0A6G4WL76</accession>
<keyword evidence="3" id="KW-1185">Reference proteome</keyword>
<comment type="caution">
    <text evidence="2">The sequence shown here is derived from an EMBL/GenBank/DDBJ whole genome shotgun (WGS) entry which is preliminary data.</text>
</comment>
<reference evidence="2 3" key="1">
    <citation type="submission" date="2020-02" db="EMBL/GenBank/DDBJ databases">
        <title>Genome sequence of strain CCNWXJ40-4.</title>
        <authorList>
            <person name="Gao J."/>
            <person name="Sun J."/>
        </authorList>
    </citation>
    <scope>NUCLEOTIDE SEQUENCE [LARGE SCALE GENOMIC DNA]</scope>
    <source>
        <strain evidence="2 3">CCNWXJ 40-4</strain>
    </source>
</reference>
<evidence type="ECO:0008006" key="4">
    <source>
        <dbReference type="Google" id="ProtNLM"/>
    </source>
</evidence>
<dbReference type="EMBL" id="JAAKZF010000080">
    <property type="protein sequence ID" value="NGO55108.1"/>
    <property type="molecule type" value="Genomic_DNA"/>
</dbReference>
<name>A0A6G4WL76_9HYPH</name>
<keyword evidence="1" id="KW-0472">Membrane</keyword>
<evidence type="ECO:0000313" key="2">
    <source>
        <dbReference type="EMBL" id="NGO55108.1"/>
    </source>
</evidence>
<organism evidence="2 3">
    <name type="scientific">Allomesorhizobium camelthorni</name>
    <dbReference type="NCBI Taxonomy" id="475069"/>
    <lineage>
        <taxon>Bacteria</taxon>
        <taxon>Pseudomonadati</taxon>
        <taxon>Pseudomonadota</taxon>
        <taxon>Alphaproteobacteria</taxon>
        <taxon>Hyphomicrobiales</taxon>
        <taxon>Phyllobacteriaceae</taxon>
        <taxon>Allomesorhizobium</taxon>
    </lineage>
</organism>
<sequence length="174" mass="18769">MAYREYIHTPVTPRDMKWGLTQGAIAGIVAGIVFAAFEMMASAFMMGAEAFFMPLRMIGAILLGPDALDPGYSLVIAGVAGAVVHMILSVIYGVIFGEIATVLRGSTAFIAAASVFGFALWLINFYVIAPLAFPWFLDSSPLVQFIGHTFFFGSALGYYLWKSHQRSGLEAPAD</sequence>
<protein>
    <recommendedName>
        <fullName evidence="4">DUF1440 domain-containing protein</fullName>
    </recommendedName>
</protein>
<dbReference type="RefSeq" id="WP_165033471.1">
    <property type="nucleotide sequence ID" value="NZ_JAAKZF010000080.1"/>
</dbReference>
<proteinExistence type="predicted"/>
<feature type="transmembrane region" description="Helical" evidence="1">
    <location>
        <begin position="71"/>
        <end position="96"/>
    </location>
</feature>
<keyword evidence="1" id="KW-1133">Transmembrane helix</keyword>
<keyword evidence="1" id="KW-0812">Transmembrane</keyword>
<feature type="transmembrane region" description="Helical" evidence="1">
    <location>
        <begin position="20"/>
        <end position="37"/>
    </location>
</feature>
<dbReference type="Proteomes" id="UP001642900">
    <property type="component" value="Unassembled WGS sequence"/>
</dbReference>
<feature type="transmembrane region" description="Helical" evidence="1">
    <location>
        <begin position="142"/>
        <end position="161"/>
    </location>
</feature>
<gene>
    <name evidence="2" type="ORF">G6N73_29155</name>
</gene>
<dbReference type="AlphaFoldDB" id="A0A6G4WL76"/>